<dbReference type="NCBIfam" id="TIGR00229">
    <property type="entry name" value="sensory_box"/>
    <property type="match status" value="1"/>
</dbReference>
<dbReference type="SMART" id="SM00086">
    <property type="entry name" value="PAC"/>
    <property type="match status" value="1"/>
</dbReference>
<keyword evidence="2 4" id="KW-0807">Transducer</keyword>
<dbReference type="Pfam" id="PF08447">
    <property type="entry name" value="PAS_3"/>
    <property type="match status" value="1"/>
</dbReference>
<keyword evidence="8" id="KW-1185">Reference proteome</keyword>
<dbReference type="InterPro" id="IPR001610">
    <property type="entry name" value="PAC"/>
</dbReference>
<evidence type="ECO:0000259" key="6">
    <source>
        <dbReference type="PROSITE" id="PS50112"/>
    </source>
</evidence>
<dbReference type="SUPFAM" id="SSF58104">
    <property type="entry name" value="Methyl-accepting chemotaxis protein (MCP) signaling domain"/>
    <property type="match status" value="1"/>
</dbReference>
<dbReference type="PROSITE" id="PS50111">
    <property type="entry name" value="CHEMOTAXIS_TRANSDUC_2"/>
    <property type="match status" value="1"/>
</dbReference>
<evidence type="ECO:0000256" key="3">
    <source>
        <dbReference type="ARBA" id="ARBA00029447"/>
    </source>
</evidence>
<feature type="domain" description="Methyl-accepting transducer" evidence="5">
    <location>
        <begin position="245"/>
        <end position="481"/>
    </location>
</feature>
<comment type="subcellular location">
    <subcellularLocation>
        <location evidence="1">Membrane</location>
    </subcellularLocation>
</comment>
<sequence length="517" mass="57101">MRKNLPVTDRERTFSPDEKLISVTDTEGKILECNDAFVAISGYAKEELIGQPHNLIRHPDMPPAAFRNMWEYLKAGKPWMGIVKNRCKNGDYYWVNAYVTPMTDNGKVIGYQSVRVVPKREDVERCIKLYAKLNSGKGLKKPRLMSPENVFIIAATALCGALFLLNFDRLSEELLVVAIVIYAIWSSQSKRNVYKDLLELLDGSFQDPLAIQCYTDQRQKLGAIKVAILSERAHLNTVLTRMEHASTLMASETCSSVELTRRIHHQLESQHLETEQVATAMNQMTTTITEISRHVNETSMRVNKSTELAEQVKDVASSTSDAIAQLSGTVDDISRSVASVSAQTDKIATVAQMIQQIAEQTNLLALNAAIEAARAGEQGRGFAVVADEVRSLASRTQESTKEIHDIIQELGTRAARAVTVAEQGQGGAQLGLERVKQSEQLLVGISDELGVIASMSTQMAAAVDEQAHVSEDINRQITNISNLAFSSQENAGEASNSIKNLQTVAENLIEIVRRFKR</sequence>
<evidence type="ECO:0000313" key="8">
    <source>
        <dbReference type="Proteomes" id="UP000662770"/>
    </source>
</evidence>
<dbReference type="CDD" id="cd11386">
    <property type="entry name" value="MCP_signal"/>
    <property type="match status" value="1"/>
</dbReference>
<gene>
    <name evidence="7" type="ORF">JYB87_08380</name>
</gene>
<evidence type="ECO:0000259" key="5">
    <source>
        <dbReference type="PROSITE" id="PS50111"/>
    </source>
</evidence>
<comment type="similarity">
    <text evidence="3">Belongs to the methyl-accepting chemotaxis (MCP) protein family.</text>
</comment>
<evidence type="ECO:0000256" key="1">
    <source>
        <dbReference type="ARBA" id="ARBA00004370"/>
    </source>
</evidence>
<dbReference type="EMBL" id="CP071503">
    <property type="protein sequence ID" value="QSX35195.1"/>
    <property type="molecule type" value="Genomic_DNA"/>
</dbReference>
<evidence type="ECO:0000256" key="2">
    <source>
        <dbReference type="ARBA" id="ARBA00023224"/>
    </source>
</evidence>
<dbReference type="CDD" id="cd00130">
    <property type="entry name" value="PAS"/>
    <property type="match status" value="1"/>
</dbReference>
<evidence type="ECO:0000256" key="4">
    <source>
        <dbReference type="PROSITE-ProRule" id="PRU00284"/>
    </source>
</evidence>
<feature type="domain" description="PAS" evidence="6">
    <location>
        <begin position="21"/>
        <end position="60"/>
    </location>
</feature>
<dbReference type="PROSITE" id="PS50112">
    <property type="entry name" value="PAS"/>
    <property type="match status" value="1"/>
</dbReference>
<dbReference type="InterPro" id="IPR004090">
    <property type="entry name" value="Chemotax_Me-accpt_rcpt"/>
</dbReference>
<dbReference type="Pfam" id="PF00015">
    <property type="entry name" value="MCPsignal"/>
    <property type="match status" value="1"/>
</dbReference>
<dbReference type="PRINTS" id="PR00260">
    <property type="entry name" value="CHEMTRNSDUCR"/>
</dbReference>
<organism evidence="7 8">
    <name type="scientific">Shewanella avicenniae</name>
    <dbReference type="NCBI Taxonomy" id="2814294"/>
    <lineage>
        <taxon>Bacteria</taxon>
        <taxon>Pseudomonadati</taxon>
        <taxon>Pseudomonadota</taxon>
        <taxon>Gammaproteobacteria</taxon>
        <taxon>Alteromonadales</taxon>
        <taxon>Shewanellaceae</taxon>
        <taxon>Shewanella</taxon>
    </lineage>
</organism>
<dbReference type="RefSeq" id="WP_207356389.1">
    <property type="nucleotide sequence ID" value="NZ_CP071503.1"/>
</dbReference>
<dbReference type="InterPro" id="IPR013655">
    <property type="entry name" value="PAS_fold_3"/>
</dbReference>
<dbReference type="Proteomes" id="UP000662770">
    <property type="component" value="Chromosome"/>
</dbReference>
<dbReference type="Gene3D" id="3.30.450.20">
    <property type="entry name" value="PAS domain"/>
    <property type="match status" value="1"/>
</dbReference>
<dbReference type="Gene3D" id="1.10.287.950">
    <property type="entry name" value="Methyl-accepting chemotaxis protein"/>
    <property type="match status" value="1"/>
</dbReference>
<name>A0ABX7QX18_9GAMM</name>
<protein>
    <submittedName>
        <fullName evidence="7">Methyl-accepting chemotaxis protein</fullName>
    </submittedName>
</protein>
<accession>A0ABX7QX18</accession>
<dbReference type="InterPro" id="IPR035965">
    <property type="entry name" value="PAS-like_dom_sf"/>
</dbReference>
<dbReference type="InterPro" id="IPR000014">
    <property type="entry name" value="PAS"/>
</dbReference>
<evidence type="ECO:0000313" key="7">
    <source>
        <dbReference type="EMBL" id="QSX35195.1"/>
    </source>
</evidence>
<proteinExistence type="inferred from homology"/>
<dbReference type="SMART" id="SM00283">
    <property type="entry name" value="MA"/>
    <property type="match status" value="1"/>
</dbReference>
<reference evidence="7 8" key="1">
    <citation type="submission" date="2021-03" db="EMBL/GenBank/DDBJ databases">
        <title>Novel species identification of genus Shewanella.</title>
        <authorList>
            <person name="Liu G."/>
            <person name="Zhang Q."/>
        </authorList>
    </citation>
    <scope>NUCLEOTIDE SEQUENCE [LARGE SCALE GENOMIC DNA]</scope>
    <source>
        <strain evidence="7 8">FJAT-51800</strain>
    </source>
</reference>
<dbReference type="PANTHER" id="PTHR32089">
    <property type="entry name" value="METHYL-ACCEPTING CHEMOTAXIS PROTEIN MCPB"/>
    <property type="match status" value="1"/>
</dbReference>
<dbReference type="InterPro" id="IPR004089">
    <property type="entry name" value="MCPsignal_dom"/>
</dbReference>
<dbReference type="SMART" id="SM00091">
    <property type="entry name" value="PAS"/>
    <property type="match status" value="1"/>
</dbReference>
<dbReference type="PANTHER" id="PTHR32089:SF74">
    <property type="entry name" value="METHYL-ACCEPTING CHEMOTAXIS PROTEIN AER"/>
    <property type="match status" value="1"/>
</dbReference>
<dbReference type="SUPFAM" id="SSF55785">
    <property type="entry name" value="PYP-like sensor domain (PAS domain)"/>
    <property type="match status" value="1"/>
</dbReference>